<evidence type="ECO:0000256" key="2">
    <source>
        <dbReference type="ARBA" id="ARBA00022801"/>
    </source>
</evidence>
<dbReference type="SUPFAM" id="SSF53474">
    <property type="entry name" value="alpha/beta-Hydrolases"/>
    <property type="match status" value="1"/>
</dbReference>
<comment type="similarity">
    <text evidence="1">Belongs to the peptidase S33 family.</text>
</comment>
<dbReference type="InterPro" id="IPR010497">
    <property type="entry name" value="Epoxide_hydro_N"/>
</dbReference>
<dbReference type="Pfam" id="PF06441">
    <property type="entry name" value="EHN"/>
    <property type="match status" value="1"/>
</dbReference>
<evidence type="ECO:0000256" key="1">
    <source>
        <dbReference type="ARBA" id="ARBA00010088"/>
    </source>
</evidence>
<dbReference type="EMBL" id="ML732356">
    <property type="protein sequence ID" value="KAB8069102.1"/>
    <property type="molecule type" value="Genomic_DNA"/>
</dbReference>
<sequence>MYFPLLRVLVGLAFLAVVSASKPTDAEQPLHNATSDAWSILPSNLSIPVEHVQLTFSPNEVYRMHQSLNHAKSGNLNTYGSEQQQQWISLASDRWSEIDGSTLKDEINRHPHFNASVTVDDQTSHHHFMGLFSKQPDAIPIVFLHGWPGSFLDFLDLLDVVRLQYTPEDSPFHLIVPSLPGYAFSSGSPMGRHTNLTTVARTVDALLTGVGLDNGYIAQGSGVGSYIARLLGSYSPNSVHVNFLPVITRLPDLSNDTDFSQQDLDILKRSSTFHLESAKETVVAGHKGQVTLGVVPEKSPLSLLAWLGDKFNNWVDPESPLPMQKAVMHASVYFLTRMATSDDKRLSSLEVPQEVVPFVPKPFGYSRFPFDISGIPRKWAAALGDLVLFTAHDQGGHFAAMERPEELWNDIERFVLTVFPDDLL</sequence>
<keyword evidence="6" id="KW-1185">Reference proteome</keyword>
<accession>A0A5N5WPW4</accession>
<evidence type="ECO:0000313" key="6">
    <source>
        <dbReference type="Proteomes" id="UP000326565"/>
    </source>
</evidence>
<gene>
    <name evidence="5" type="ORF">BDV29DRAFT_161755</name>
</gene>
<dbReference type="InterPro" id="IPR029058">
    <property type="entry name" value="AB_hydrolase_fold"/>
</dbReference>
<feature type="chain" id="PRO_5025011515" evidence="3">
    <location>
        <begin position="21"/>
        <end position="424"/>
    </location>
</feature>
<protein>
    <submittedName>
        <fullName evidence="5">Alpha/Beta hydrolase protein</fullName>
    </submittedName>
</protein>
<feature type="signal peptide" evidence="3">
    <location>
        <begin position="1"/>
        <end position="20"/>
    </location>
</feature>
<evidence type="ECO:0000256" key="3">
    <source>
        <dbReference type="SAM" id="SignalP"/>
    </source>
</evidence>
<dbReference type="GO" id="GO:0097176">
    <property type="term" value="P:epoxide metabolic process"/>
    <property type="evidence" value="ECO:0007669"/>
    <property type="project" value="TreeGrafter"/>
</dbReference>
<keyword evidence="2 5" id="KW-0378">Hydrolase</keyword>
<dbReference type="PANTHER" id="PTHR21661">
    <property type="entry name" value="EPOXIDE HYDROLASE 1-RELATED"/>
    <property type="match status" value="1"/>
</dbReference>
<dbReference type="AlphaFoldDB" id="A0A5N5WPW4"/>
<dbReference type="PANTHER" id="PTHR21661:SF39">
    <property type="entry name" value="HYDROLASE, PUTATIVE (AFU_ORTHOLOGUE AFUA_3G08960)-RELATED"/>
    <property type="match status" value="1"/>
</dbReference>
<dbReference type="GO" id="GO:0004301">
    <property type="term" value="F:epoxide hydrolase activity"/>
    <property type="evidence" value="ECO:0007669"/>
    <property type="project" value="TreeGrafter"/>
</dbReference>
<keyword evidence="3" id="KW-0732">Signal</keyword>
<dbReference type="InterPro" id="IPR000639">
    <property type="entry name" value="Epox_hydrolase-like"/>
</dbReference>
<name>A0A5N5WPW4_9EURO</name>
<feature type="domain" description="Epoxide hydrolase N-terminal" evidence="4">
    <location>
        <begin position="51"/>
        <end position="154"/>
    </location>
</feature>
<dbReference type="PRINTS" id="PR00412">
    <property type="entry name" value="EPOXHYDRLASE"/>
</dbReference>
<evidence type="ECO:0000313" key="5">
    <source>
        <dbReference type="EMBL" id="KAB8069102.1"/>
    </source>
</evidence>
<organism evidence="5 6">
    <name type="scientific">Aspergillus leporis</name>
    <dbReference type="NCBI Taxonomy" id="41062"/>
    <lineage>
        <taxon>Eukaryota</taxon>
        <taxon>Fungi</taxon>
        <taxon>Dikarya</taxon>
        <taxon>Ascomycota</taxon>
        <taxon>Pezizomycotina</taxon>
        <taxon>Eurotiomycetes</taxon>
        <taxon>Eurotiomycetidae</taxon>
        <taxon>Eurotiales</taxon>
        <taxon>Aspergillaceae</taxon>
        <taxon>Aspergillus</taxon>
        <taxon>Aspergillus subgen. Circumdati</taxon>
    </lineage>
</organism>
<dbReference type="Gene3D" id="3.40.50.1820">
    <property type="entry name" value="alpha/beta hydrolase"/>
    <property type="match status" value="1"/>
</dbReference>
<reference evidence="5 6" key="1">
    <citation type="submission" date="2019-04" db="EMBL/GenBank/DDBJ databases">
        <title>Friends and foes A comparative genomics study of 23 Aspergillus species from section Flavi.</title>
        <authorList>
            <consortium name="DOE Joint Genome Institute"/>
            <person name="Kjaerbolling I."/>
            <person name="Vesth T."/>
            <person name="Frisvad J.C."/>
            <person name="Nybo J.L."/>
            <person name="Theobald S."/>
            <person name="Kildgaard S."/>
            <person name="Isbrandt T."/>
            <person name="Kuo A."/>
            <person name="Sato A."/>
            <person name="Lyhne E.K."/>
            <person name="Kogle M.E."/>
            <person name="Wiebenga A."/>
            <person name="Kun R.S."/>
            <person name="Lubbers R.J."/>
            <person name="Makela M.R."/>
            <person name="Barry K."/>
            <person name="Chovatia M."/>
            <person name="Clum A."/>
            <person name="Daum C."/>
            <person name="Haridas S."/>
            <person name="He G."/>
            <person name="LaButti K."/>
            <person name="Lipzen A."/>
            <person name="Mondo S."/>
            <person name="Riley R."/>
            <person name="Salamov A."/>
            <person name="Simmons B.A."/>
            <person name="Magnuson J.K."/>
            <person name="Henrissat B."/>
            <person name="Mortensen U.H."/>
            <person name="Larsen T.O."/>
            <person name="Devries R.P."/>
            <person name="Grigoriev I.V."/>
            <person name="Machida M."/>
            <person name="Baker S.E."/>
            <person name="Andersen M.R."/>
        </authorList>
    </citation>
    <scope>NUCLEOTIDE SEQUENCE [LARGE SCALE GENOMIC DNA]</scope>
    <source>
        <strain evidence="5 6">CBS 151.66</strain>
    </source>
</reference>
<dbReference type="OrthoDB" id="7130006at2759"/>
<proteinExistence type="inferred from homology"/>
<evidence type="ECO:0000259" key="4">
    <source>
        <dbReference type="Pfam" id="PF06441"/>
    </source>
</evidence>
<dbReference type="Proteomes" id="UP000326565">
    <property type="component" value="Unassembled WGS sequence"/>
</dbReference>